<organism evidence="3 4">
    <name type="scientific">Operophtera brumata</name>
    <name type="common">Winter moth</name>
    <name type="synonym">Phalaena brumata</name>
    <dbReference type="NCBI Taxonomy" id="104452"/>
    <lineage>
        <taxon>Eukaryota</taxon>
        <taxon>Metazoa</taxon>
        <taxon>Ecdysozoa</taxon>
        <taxon>Arthropoda</taxon>
        <taxon>Hexapoda</taxon>
        <taxon>Insecta</taxon>
        <taxon>Pterygota</taxon>
        <taxon>Neoptera</taxon>
        <taxon>Endopterygota</taxon>
        <taxon>Lepidoptera</taxon>
        <taxon>Glossata</taxon>
        <taxon>Ditrysia</taxon>
        <taxon>Geometroidea</taxon>
        <taxon>Geometridae</taxon>
        <taxon>Larentiinae</taxon>
        <taxon>Operophtera</taxon>
    </lineage>
</organism>
<dbReference type="PROSITE" id="PS50263">
    <property type="entry name" value="CN_HYDROLASE"/>
    <property type="match status" value="1"/>
</dbReference>
<dbReference type="Proteomes" id="UP000037510">
    <property type="component" value="Unassembled WGS sequence"/>
</dbReference>
<feature type="region of interest" description="Disordered" evidence="1">
    <location>
        <begin position="170"/>
        <end position="189"/>
    </location>
</feature>
<feature type="domain" description="CN hydrolase" evidence="2">
    <location>
        <begin position="3"/>
        <end position="325"/>
    </location>
</feature>
<dbReference type="InterPro" id="IPR036526">
    <property type="entry name" value="C-N_Hydrolase_sf"/>
</dbReference>
<evidence type="ECO:0000259" key="2">
    <source>
        <dbReference type="PROSITE" id="PS50263"/>
    </source>
</evidence>
<keyword evidence="4" id="KW-1185">Reference proteome</keyword>
<dbReference type="SUPFAM" id="SSF56317">
    <property type="entry name" value="Carbon-nitrogen hydrolase"/>
    <property type="match status" value="1"/>
</dbReference>
<evidence type="ECO:0000313" key="4">
    <source>
        <dbReference type="Proteomes" id="UP000037510"/>
    </source>
</evidence>
<dbReference type="InterPro" id="IPR036265">
    <property type="entry name" value="HIT-like_sf"/>
</dbReference>
<sequence length="325" mass="36552">MSKKVAVCQMTSIADKAANLQVVSNLVSDAAKEGVQMVFFPEACDYISGDRNETVEWAEPILGGPTVNAYRELASKHKDVSATGKIFNTHIIINSEGDIVQTYRKLHLFDVEIPEKNVRLMESDFTNAGTHIVAPMDCPVGKIGRSCVYSLYCLSLRKGMIDCHKCEPKEGLSDPSQRQSDPSQGPTDATSDGCLAFGHCRIPESLMTCRCVTPGHVLVAPLRAAERKQHLTDDESDDFYRTIRLIQRVLMTWRCVTPGHVLVAPLRAAKRNQHLTDDESEDFYRTIRLIQRHLHCHIMPRKKGDFIDNDLIYLELAKHDQYVLI</sequence>
<proteinExistence type="predicted"/>
<comment type="caution">
    <text evidence="3">The sequence shown here is derived from an EMBL/GenBank/DDBJ whole genome shotgun (WGS) entry which is preliminary data.</text>
</comment>
<protein>
    <submittedName>
        <fullName evidence="3">Nitrilase and fragile histidine triad fusion protein NitFhit</fullName>
    </submittedName>
</protein>
<gene>
    <name evidence="3" type="ORF">OBRU01_19728</name>
</gene>
<dbReference type="SUPFAM" id="SSF54197">
    <property type="entry name" value="HIT-like"/>
    <property type="match status" value="2"/>
</dbReference>
<reference evidence="3 4" key="1">
    <citation type="journal article" date="2015" name="Genome Biol. Evol.">
        <title>The genome of winter moth (Operophtera brumata) provides a genomic perspective on sexual dimorphism and phenology.</title>
        <authorList>
            <person name="Derks M.F."/>
            <person name="Smit S."/>
            <person name="Salis L."/>
            <person name="Schijlen E."/>
            <person name="Bossers A."/>
            <person name="Mateman C."/>
            <person name="Pijl A.S."/>
            <person name="de Ridder D."/>
            <person name="Groenen M.A."/>
            <person name="Visser M.E."/>
            <person name="Megens H.J."/>
        </authorList>
    </citation>
    <scope>NUCLEOTIDE SEQUENCE [LARGE SCALE GENOMIC DNA]</scope>
    <source>
        <strain evidence="3">WM2013NL</strain>
        <tissue evidence="3">Head and thorax</tissue>
    </source>
</reference>
<dbReference type="EMBL" id="JTDY01007547">
    <property type="protein sequence ID" value="KOB65121.1"/>
    <property type="molecule type" value="Genomic_DNA"/>
</dbReference>
<dbReference type="STRING" id="104452.A0A0L7KPY0"/>
<name>A0A0L7KPY0_OPEBR</name>
<dbReference type="Gene3D" id="3.60.110.10">
    <property type="entry name" value="Carbon-nitrogen hydrolase"/>
    <property type="match status" value="1"/>
</dbReference>
<evidence type="ECO:0000313" key="3">
    <source>
        <dbReference type="EMBL" id="KOB65121.1"/>
    </source>
</evidence>
<evidence type="ECO:0000256" key="1">
    <source>
        <dbReference type="SAM" id="MobiDB-lite"/>
    </source>
</evidence>
<dbReference type="InterPro" id="IPR003010">
    <property type="entry name" value="C-N_Hydrolase"/>
</dbReference>
<dbReference type="GO" id="GO:0006139">
    <property type="term" value="P:nucleobase-containing compound metabolic process"/>
    <property type="evidence" value="ECO:0007669"/>
    <property type="project" value="TreeGrafter"/>
</dbReference>
<feature type="compositionally biased region" description="Low complexity" evidence="1">
    <location>
        <begin position="173"/>
        <end position="184"/>
    </location>
</feature>
<dbReference type="AlphaFoldDB" id="A0A0L7KPY0"/>
<dbReference type="PANTHER" id="PTHR23088">
    <property type="entry name" value="NITRILASE-RELATED"/>
    <property type="match status" value="1"/>
</dbReference>
<dbReference type="PANTHER" id="PTHR23088:SF27">
    <property type="entry name" value="DEAMINATED GLUTATHIONE AMIDASE"/>
    <property type="match status" value="1"/>
</dbReference>
<dbReference type="Pfam" id="PF00795">
    <property type="entry name" value="CN_hydrolase"/>
    <property type="match status" value="1"/>
</dbReference>
<dbReference type="GO" id="GO:0047710">
    <property type="term" value="F:bis(5'-adenosyl)-triphosphatase activity"/>
    <property type="evidence" value="ECO:0007669"/>
    <property type="project" value="TreeGrafter"/>
</dbReference>
<accession>A0A0L7KPY0</accession>
<dbReference type="Gene3D" id="3.30.428.10">
    <property type="entry name" value="HIT-like"/>
    <property type="match status" value="3"/>
</dbReference>